<evidence type="ECO:0000256" key="1">
    <source>
        <dbReference type="ARBA" id="ARBA00022723"/>
    </source>
</evidence>
<dbReference type="InterPro" id="IPR017900">
    <property type="entry name" value="4Fe4S_Fe_S_CS"/>
</dbReference>
<evidence type="ECO:0000256" key="3">
    <source>
        <dbReference type="ARBA" id="ARBA00023014"/>
    </source>
</evidence>
<dbReference type="KEGG" id="ncu:F0U83_02265"/>
<keyword evidence="3" id="KW-0411">Iron-sulfur</keyword>
<evidence type="ECO:0000256" key="2">
    <source>
        <dbReference type="ARBA" id="ARBA00023004"/>
    </source>
</evidence>
<dbReference type="OrthoDB" id="9795302at2"/>
<dbReference type="InterPro" id="IPR009051">
    <property type="entry name" value="Helical_ferredxn"/>
</dbReference>
<feature type="domain" description="4Fe-4S ferredoxin-type" evidence="4">
    <location>
        <begin position="334"/>
        <end position="363"/>
    </location>
</feature>
<dbReference type="Proteomes" id="UP000324760">
    <property type="component" value="Chromosome"/>
</dbReference>
<dbReference type="PROSITE" id="PS51379">
    <property type="entry name" value="4FE4S_FER_2"/>
    <property type="match status" value="2"/>
</dbReference>
<dbReference type="PANTHER" id="PTHR40447:SF1">
    <property type="entry name" value="ANAEROBIC SULFITE REDUCTASE SUBUNIT A"/>
    <property type="match status" value="1"/>
</dbReference>
<evidence type="ECO:0000313" key="5">
    <source>
        <dbReference type="EMBL" id="QEQ95620.1"/>
    </source>
</evidence>
<evidence type="ECO:0000313" key="6">
    <source>
        <dbReference type="Proteomes" id="UP000324760"/>
    </source>
</evidence>
<dbReference type="Pfam" id="PF17179">
    <property type="entry name" value="Fer4_22"/>
    <property type="match status" value="1"/>
</dbReference>
<dbReference type="AlphaFoldDB" id="A0A5P1R7K5"/>
<reference evidence="5 6" key="1">
    <citation type="journal article" date="2019" name="Biochem. Eng. J.">
        <title>Metabolic engineering of the marine bacteria Neptunomonas concharum for the production of acetoin and meso-2,3-butanediol from acetate.</title>
        <authorList>
            <person name="Li W."/>
            <person name="Pu N."/>
            <person name="Liu C.-X."/>
            <person name="Yuan Q.-P."/>
            <person name="Li Z.-J."/>
        </authorList>
    </citation>
    <scope>NUCLEOTIDE SEQUENCE [LARGE SCALE GENOMIC DNA]</scope>
    <source>
        <strain evidence="5 6">JCM17730</strain>
    </source>
</reference>
<keyword evidence="6" id="KW-1185">Reference proteome</keyword>
<feature type="domain" description="4Fe-4S ferredoxin-type" evidence="4">
    <location>
        <begin position="255"/>
        <end position="285"/>
    </location>
</feature>
<dbReference type="PROSITE" id="PS00198">
    <property type="entry name" value="4FE4S_FER_1"/>
    <property type="match status" value="2"/>
</dbReference>
<dbReference type="RefSeq" id="WP_138986324.1">
    <property type="nucleotide sequence ID" value="NZ_CP043869.1"/>
</dbReference>
<dbReference type="GO" id="GO:0046872">
    <property type="term" value="F:metal ion binding"/>
    <property type="evidence" value="ECO:0007669"/>
    <property type="project" value="UniProtKB-KW"/>
</dbReference>
<name>A0A5P1R7K5_9GAMM</name>
<protein>
    <submittedName>
        <fullName evidence="5">Sulfite reductase subunit A</fullName>
    </submittedName>
</protein>
<sequence length="371" mass="41295">MAEDSTYFIERSGLWPLLQTLVAEGFDVVGPAVADQTIQYKPIYQESDLPKGWHDQQSSGHYQLYHDMSERLFAWANGPQAIRPFLFPSDELLWSSKRMEDGSLVFLPPDPQPTKIAILGVRGCDMAAVNLQDQHFLQASHQDLGYQKRRLSLFLIAVDCSHPADTCFCASTGDGPHAGGEADWNLAELDNGYLIRAGTDEGRRLLEKRASLLQMPTQSQRDEAIYQHQQAIEAQSKALPSGDLSSVLFAHLDSPQWQRVAEQCLACGNCTSVCPTCFCHKETEQVSLDVSVSDHYRSWDSCFSQGHGYMAGHQVRPDIASRYRQWMTHKLGSWHQQYGRSGCVGCGRCTTWCPAGIDFVAVANAVCAEDS</sequence>
<evidence type="ECO:0000259" key="4">
    <source>
        <dbReference type="PROSITE" id="PS51379"/>
    </source>
</evidence>
<organism evidence="5 6">
    <name type="scientific">Neptunomonas concharum</name>
    <dbReference type="NCBI Taxonomy" id="1031538"/>
    <lineage>
        <taxon>Bacteria</taxon>
        <taxon>Pseudomonadati</taxon>
        <taxon>Pseudomonadota</taxon>
        <taxon>Gammaproteobacteria</taxon>
        <taxon>Oceanospirillales</taxon>
        <taxon>Oceanospirillaceae</taxon>
        <taxon>Neptunomonas</taxon>
    </lineage>
</organism>
<keyword evidence="2" id="KW-0408">Iron</keyword>
<dbReference type="GO" id="GO:0051536">
    <property type="term" value="F:iron-sulfur cluster binding"/>
    <property type="evidence" value="ECO:0007669"/>
    <property type="project" value="UniProtKB-KW"/>
</dbReference>
<dbReference type="SUPFAM" id="SSF46548">
    <property type="entry name" value="alpha-helical ferredoxin"/>
    <property type="match status" value="1"/>
</dbReference>
<dbReference type="PANTHER" id="PTHR40447">
    <property type="entry name" value="ANAEROBIC SULFITE REDUCTASE SUBUNIT A"/>
    <property type="match status" value="1"/>
</dbReference>
<proteinExistence type="predicted"/>
<dbReference type="EMBL" id="CP043869">
    <property type="protein sequence ID" value="QEQ95620.1"/>
    <property type="molecule type" value="Genomic_DNA"/>
</dbReference>
<dbReference type="Gene3D" id="1.10.1060.10">
    <property type="entry name" value="Alpha-helical ferredoxin"/>
    <property type="match status" value="1"/>
</dbReference>
<dbReference type="InterPro" id="IPR017896">
    <property type="entry name" value="4Fe4S_Fe-S-bd"/>
</dbReference>
<accession>A0A5P1R7K5</accession>
<gene>
    <name evidence="5" type="ORF">F0U83_02265</name>
</gene>
<keyword evidence="1" id="KW-0479">Metal-binding</keyword>